<comment type="caution">
    <text evidence="4">The sequence shown here is derived from an EMBL/GenBank/DDBJ whole genome shotgun (WGS) entry which is preliminary data.</text>
</comment>
<dbReference type="PANTHER" id="PTHR10067:SF9">
    <property type="entry name" value="PHOSPHATIDYLSERINE DECARBOXYLASE FAMILY PROTEIN (AFU_ORTHOLOGUE AFUA_7G01730)"/>
    <property type="match status" value="1"/>
</dbReference>
<dbReference type="EMBL" id="CAJMWQ010000702">
    <property type="protein sequence ID" value="CAE6371325.1"/>
    <property type="molecule type" value="Genomic_DNA"/>
</dbReference>
<reference evidence="4" key="1">
    <citation type="submission" date="2021-01" db="EMBL/GenBank/DDBJ databases">
        <authorList>
            <person name="Kaushik A."/>
        </authorList>
    </citation>
    <scope>NUCLEOTIDE SEQUENCE</scope>
    <source>
        <strain evidence="4">AG1-1B</strain>
    </source>
</reference>
<sequence>MHMHCMSDAASFHGQPGHEVRFHERGDRNSYIPTSQTVGKQTASGLSRNHQATGSYVSRLLEKVGRDERRIDQLHPTIIEFKTLIDTTPALSRGFTQMFEQIPNGPPYDKDPSLRPQIRDYDTMFKAFDYIITHSIPHEDHAFVGFPINAILNWPMGTEAGQQLFLMPSVNAQFKKMFDAWAKFLSSSASREYLTAEENGWFGPKASAHIPNFAELFKCDPTSPHYGFKSWDDFFTREFRDGIRPVEFKSRDDIINSACESTVYRIATNIKEVDSFWLKGSPYSIRHMLNDDPYTDQFIGGTIYQAFLSAYMYHRWASPVNGIIDRVELIPGAYYAASPAMGFANPDGPDPVAQMLSQAYITAVATRALIWIRCNNPEVGLIGFLAVGMCEVSTCEVTVKKGDTVRKGEQLGMFHFGGSTHCLIFRRGVQIVFDKRSSAPGSEVLLNAALATVGGHQ</sequence>
<dbReference type="InterPro" id="IPR022237">
    <property type="entry name" value="PsiD-like"/>
</dbReference>
<gene>
    <name evidence="4" type="ORF">RDB_LOCUS16012</name>
</gene>
<dbReference type="Pfam" id="PF02666">
    <property type="entry name" value="PS_Dcarbxylase"/>
    <property type="match status" value="1"/>
</dbReference>
<protein>
    <recommendedName>
        <fullName evidence="3">L-tryptophan decarboxylase PsiD-like domain-containing protein</fullName>
    </recommendedName>
</protein>
<dbReference type="GO" id="GO:0005739">
    <property type="term" value="C:mitochondrion"/>
    <property type="evidence" value="ECO:0007669"/>
    <property type="project" value="TreeGrafter"/>
</dbReference>
<organism evidence="4 5">
    <name type="scientific">Rhizoctonia solani</name>
    <dbReference type="NCBI Taxonomy" id="456999"/>
    <lineage>
        <taxon>Eukaryota</taxon>
        <taxon>Fungi</taxon>
        <taxon>Dikarya</taxon>
        <taxon>Basidiomycota</taxon>
        <taxon>Agaricomycotina</taxon>
        <taxon>Agaricomycetes</taxon>
        <taxon>Cantharellales</taxon>
        <taxon>Ceratobasidiaceae</taxon>
        <taxon>Rhizoctonia</taxon>
    </lineage>
</organism>
<dbReference type="Proteomes" id="UP000663826">
    <property type="component" value="Unassembled WGS sequence"/>
</dbReference>
<dbReference type="GO" id="GO:0006646">
    <property type="term" value="P:phosphatidylethanolamine biosynthetic process"/>
    <property type="evidence" value="ECO:0007669"/>
    <property type="project" value="TreeGrafter"/>
</dbReference>
<evidence type="ECO:0000313" key="5">
    <source>
        <dbReference type="Proteomes" id="UP000663826"/>
    </source>
</evidence>
<feature type="domain" description="L-tryptophan decarboxylase PsiD-like" evidence="3">
    <location>
        <begin position="75"/>
        <end position="209"/>
    </location>
</feature>
<keyword evidence="1" id="KW-0210">Decarboxylase</keyword>
<proteinExistence type="predicted"/>
<dbReference type="AlphaFoldDB" id="A0A8H2WDH2"/>
<evidence type="ECO:0000256" key="1">
    <source>
        <dbReference type="ARBA" id="ARBA00022793"/>
    </source>
</evidence>
<dbReference type="PANTHER" id="PTHR10067">
    <property type="entry name" value="PHOSPHATIDYLSERINE DECARBOXYLASE"/>
    <property type="match status" value="1"/>
</dbReference>
<dbReference type="GO" id="GO:0004609">
    <property type="term" value="F:phosphatidylserine decarboxylase activity"/>
    <property type="evidence" value="ECO:0007669"/>
    <property type="project" value="InterPro"/>
</dbReference>
<evidence type="ECO:0000256" key="2">
    <source>
        <dbReference type="ARBA" id="ARBA00023239"/>
    </source>
</evidence>
<dbReference type="Pfam" id="PF12588">
    <property type="entry name" value="PSDC"/>
    <property type="match status" value="1"/>
</dbReference>
<keyword evidence="2" id="KW-0456">Lyase</keyword>
<evidence type="ECO:0000259" key="3">
    <source>
        <dbReference type="Pfam" id="PF12588"/>
    </source>
</evidence>
<name>A0A8H2WDH2_9AGAM</name>
<dbReference type="InterPro" id="IPR003817">
    <property type="entry name" value="PS_Dcarbxylase"/>
</dbReference>
<accession>A0A8H2WDH2</accession>
<evidence type="ECO:0000313" key="4">
    <source>
        <dbReference type="EMBL" id="CAE6371325.1"/>
    </source>
</evidence>